<dbReference type="AlphaFoldDB" id="A0A6G1M3I5"/>
<dbReference type="EMBL" id="WIWS01000013">
    <property type="protein sequence ID" value="KAF3225915.1"/>
    <property type="molecule type" value="Genomic_DNA"/>
</dbReference>
<comment type="caution">
    <text evidence="4">The sequence shown here is derived from an EMBL/GenBank/DDBJ whole genome shotgun (WGS) entry which is preliminary data.</text>
</comment>
<sequence>MEATSPPVRSQMAPPPAQSHDETYYYEAYEPSQEEALEFHRRAIEAERQLQARQLQEQSITGPEKTTGEKVLDNSIKAANWLIWGDVGGKEMREQKKREKKEKRRRKKEGIDDSEDEEKDKKSKKKKEGEESELKKRKRDDDGVEDDWLVEILQVIV</sequence>
<gene>
    <name evidence="5" type="ORF">TWF106_001788</name>
    <name evidence="4" type="ORF">TWF191_008166</name>
    <name evidence="3" type="ORF">TWF679_001402</name>
    <name evidence="2" type="ORF">TWF788_006997</name>
</gene>
<dbReference type="EMBL" id="WIWT01000012">
    <property type="protein sequence ID" value="KAF3217989.1"/>
    <property type="molecule type" value="Genomic_DNA"/>
</dbReference>
<feature type="region of interest" description="Disordered" evidence="1">
    <location>
        <begin position="50"/>
        <end position="72"/>
    </location>
</feature>
<feature type="compositionally biased region" description="Basic and acidic residues" evidence="1">
    <location>
        <begin position="88"/>
        <end position="97"/>
    </location>
</feature>
<evidence type="ECO:0000313" key="5">
    <source>
        <dbReference type="EMBL" id="KAF3225915.1"/>
    </source>
</evidence>
<protein>
    <submittedName>
        <fullName evidence="4">Uncharacterized protein</fullName>
    </submittedName>
</protein>
<dbReference type="Proteomes" id="UP000614610">
    <property type="component" value="Unassembled WGS sequence"/>
</dbReference>
<evidence type="ECO:0000313" key="4">
    <source>
        <dbReference type="EMBL" id="KAF3218721.1"/>
    </source>
</evidence>
<evidence type="ECO:0000313" key="6">
    <source>
        <dbReference type="Proteomes" id="UP000472727"/>
    </source>
</evidence>
<dbReference type="EMBL" id="WIPF01000053">
    <property type="protein sequence ID" value="KAF3218721.1"/>
    <property type="molecule type" value="Genomic_DNA"/>
</dbReference>
<evidence type="ECO:0000313" key="3">
    <source>
        <dbReference type="EMBL" id="KAF3217989.1"/>
    </source>
</evidence>
<name>A0A6G1M3I5_ORBOL</name>
<evidence type="ECO:0000313" key="2">
    <source>
        <dbReference type="EMBL" id="KAF3179693.1"/>
    </source>
</evidence>
<evidence type="ECO:0000313" key="8">
    <source>
        <dbReference type="Proteomes" id="UP000483672"/>
    </source>
</evidence>
<dbReference type="EMBL" id="JAABOE010000037">
    <property type="protein sequence ID" value="KAF3179693.1"/>
    <property type="molecule type" value="Genomic_DNA"/>
</dbReference>
<feature type="region of interest" description="Disordered" evidence="1">
    <location>
        <begin position="88"/>
        <end position="142"/>
    </location>
</feature>
<evidence type="ECO:0000256" key="1">
    <source>
        <dbReference type="SAM" id="MobiDB-lite"/>
    </source>
</evidence>
<dbReference type="Proteomes" id="UP000483672">
    <property type="component" value="Unassembled WGS sequence"/>
</dbReference>
<feature type="region of interest" description="Disordered" evidence="1">
    <location>
        <begin position="1"/>
        <end position="21"/>
    </location>
</feature>
<evidence type="ECO:0000313" key="7">
    <source>
        <dbReference type="Proteomes" id="UP000479691"/>
    </source>
</evidence>
<feature type="compositionally biased region" description="Basic residues" evidence="1">
    <location>
        <begin position="98"/>
        <end position="108"/>
    </location>
</feature>
<proteinExistence type="predicted"/>
<reference evidence="6 7" key="1">
    <citation type="submission" date="2019-06" db="EMBL/GenBank/DDBJ databases">
        <authorList>
            <person name="Palmer J.M."/>
        </authorList>
    </citation>
    <scope>NUCLEOTIDE SEQUENCE [LARGE SCALE GENOMIC DNA]</scope>
    <source>
        <strain evidence="5 6">TWF106</strain>
        <strain evidence="4 8">TWF191</strain>
        <strain evidence="3">TWF679</strain>
        <strain evidence="2 7">TWF788</strain>
    </source>
</reference>
<dbReference type="Proteomes" id="UP000479691">
    <property type="component" value="Unassembled WGS sequence"/>
</dbReference>
<dbReference type="Proteomes" id="UP000472727">
    <property type="component" value="Unassembled WGS sequence"/>
</dbReference>
<dbReference type="OrthoDB" id="5406899at2759"/>
<accession>A0A6G1M3I5</accession>
<organism evidence="4 8">
    <name type="scientific">Orbilia oligospora</name>
    <name type="common">Nematode-trapping fungus</name>
    <name type="synonym">Arthrobotrys oligospora</name>
    <dbReference type="NCBI Taxonomy" id="2813651"/>
    <lineage>
        <taxon>Eukaryota</taxon>
        <taxon>Fungi</taxon>
        <taxon>Dikarya</taxon>
        <taxon>Ascomycota</taxon>
        <taxon>Pezizomycotina</taxon>
        <taxon>Orbiliomycetes</taxon>
        <taxon>Orbiliales</taxon>
        <taxon>Orbiliaceae</taxon>
        <taxon>Orbilia</taxon>
    </lineage>
</organism>